<feature type="region of interest" description="Disordered" evidence="1">
    <location>
        <begin position="89"/>
        <end position="111"/>
    </location>
</feature>
<dbReference type="AlphaFoldDB" id="A0A7G6YCR4"/>
<evidence type="ECO:0000313" key="2">
    <source>
        <dbReference type="EMBL" id="QNE36279.1"/>
    </source>
</evidence>
<protein>
    <submittedName>
        <fullName evidence="2">Uncharacterized protein</fullName>
    </submittedName>
</protein>
<reference evidence="3" key="1">
    <citation type="submission" date="2019-09" db="EMBL/GenBank/DDBJ databases">
        <title>Antimicrobial potential of Antarctic Bacteria.</title>
        <authorList>
            <person name="Benaud N."/>
            <person name="Edwards R.J."/>
            <person name="Ferrari B.C."/>
        </authorList>
    </citation>
    <scope>NUCLEOTIDE SEQUENCE [LARGE SCALE GENOMIC DNA]</scope>
    <source>
        <strain evidence="3">INR9</strain>
    </source>
</reference>
<dbReference type="KEGG" id="lse:F1C12_14940"/>
<dbReference type="RefSeq" id="WP_185275715.1">
    <property type="nucleotide sequence ID" value="NZ_CP043641.1"/>
</dbReference>
<dbReference type="EMBL" id="CP043641">
    <property type="protein sequence ID" value="QNE36279.1"/>
    <property type="molecule type" value="Genomic_DNA"/>
</dbReference>
<evidence type="ECO:0000313" key="3">
    <source>
        <dbReference type="Proteomes" id="UP000515511"/>
    </source>
</evidence>
<name>A0A7G6YCR4_9MICO</name>
<proteinExistence type="predicted"/>
<organism evidence="2 3">
    <name type="scientific">Leifsonia shinshuensis</name>
    <dbReference type="NCBI Taxonomy" id="150026"/>
    <lineage>
        <taxon>Bacteria</taxon>
        <taxon>Bacillati</taxon>
        <taxon>Actinomycetota</taxon>
        <taxon>Actinomycetes</taxon>
        <taxon>Micrococcales</taxon>
        <taxon>Microbacteriaceae</taxon>
        <taxon>Leifsonia</taxon>
    </lineage>
</organism>
<gene>
    <name evidence="2" type="ORF">F1C12_14940</name>
</gene>
<dbReference type="Proteomes" id="UP000515511">
    <property type="component" value="Chromosome"/>
</dbReference>
<evidence type="ECO:0000256" key="1">
    <source>
        <dbReference type="SAM" id="MobiDB-lite"/>
    </source>
</evidence>
<sequence length="263" mass="28120">MSPRLWPHNAWRPKKDLHELAPSDVIAGLLADADEQEVRFQHASGASQFAPSQFEQVMEEIIAETDPEALVPDRYLPVPVEPTTIVIDPVPVPSPARQPERFEEPTRPAPRLATNPGDLVFVFGLREDALTVARAMALATPVIEVAVAGTVGRTGSRHVGGRREALQARADGVRRNGSTIVAIGVGEAPADASRYAGILHDVVPDQVWIAVDVTRKPEDTRVWANLVAEAGDGVDAIAAIGVAHTTTPDSTSLLGVPVGWSDR</sequence>
<accession>A0A7G6YCR4</accession>